<evidence type="ECO:0000313" key="2">
    <source>
        <dbReference type="Proteomes" id="UP000437709"/>
    </source>
</evidence>
<proteinExistence type="predicted"/>
<reference evidence="1 2" key="1">
    <citation type="submission" date="2019-10" db="EMBL/GenBank/DDBJ databases">
        <title>Georgenia wutianyii sp. nov. and Georgenia yuyongxinii sp. nov. isolated from plateau pika (Ochotona curzoniae) in the Qinghai-Tibet plateau of China.</title>
        <authorList>
            <person name="Tian Z."/>
        </authorList>
    </citation>
    <scope>NUCLEOTIDE SEQUENCE [LARGE SCALE GENOMIC DNA]</scope>
    <source>
        <strain evidence="1 2">JCM 19765</strain>
    </source>
</reference>
<protein>
    <submittedName>
        <fullName evidence="1">DUF2255 family protein</fullName>
    </submittedName>
</protein>
<evidence type="ECO:0000313" key="1">
    <source>
        <dbReference type="EMBL" id="MPV35829.1"/>
    </source>
</evidence>
<comment type="caution">
    <text evidence="1">The sequence shown here is derived from an EMBL/GenBank/DDBJ whole genome shotgun (WGS) entry which is preliminary data.</text>
</comment>
<dbReference type="OrthoDB" id="162563at2"/>
<dbReference type="Gene3D" id="2.30.110.10">
    <property type="entry name" value="Electron Transport, Fmn-binding Protein, Chain A"/>
    <property type="match status" value="1"/>
</dbReference>
<dbReference type="Proteomes" id="UP000437709">
    <property type="component" value="Unassembled WGS sequence"/>
</dbReference>
<dbReference type="Pfam" id="PF10012">
    <property type="entry name" value="DUF2255"/>
    <property type="match status" value="1"/>
</dbReference>
<accession>A0A6N7ECK6</accession>
<dbReference type="SUPFAM" id="SSF50475">
    <property type="entry name" value="FMN-binding split barrel"/>
    <property type="match status" value="1"/>
</dbReference>
<organism evidence="1 2">
    <name type="scientific">Georgenia subflava</name>
    <dbReference type="NCBI Taxonomy" id="1622177"/>
    <lineage>
        <taxon>Bacteria</taxon>
        <taxon>Bacillati</taxon>
        <taxon>Actinomycetota</taxon>
        <taxon>Actinomycetes</taxon>
        <taxon>Micrococcales</taxon>
        <taxon>Bogoriellaceae</taxon>
        <taxon>Georgenia</taxon>
    </lineage>
</organism>
<name>A0A6N7ECK6_9MICO</name>
<dbReference type="EMBL" id="WHPC01000004">
    <property type="protein sequence ID" value="MPV35829.1"/>
    <property type="molecule type" value="Genomic_DNA"/>
</dbReference>
<sequence>MRPSTDAGFGAEECSMGFEDVVELLDQTQVVAVVTTRSGGAPIATPIWSVVVDGVPYVRSAFGDGSWWYRHVRAGRPVAVAMGDGAVAERDRDAALDLPREPVSTTYVPADDDVQRLIDDELRTKYAHARKSSVDAILSDEALACTLRIEAPLSSE</sequence>
<dbReference type="AlphaFoldDB" id="A0A6N7ECK6"/>
<dbReference type="InterPro" id="IPR016888">
    <property type="entry name" value="UCP028498"/>
</dbReference>
<dbReference type="InterPro" id="IPR012349">
    <property type="entry name" value="Split_barrel_FMN-bd"/>
</dbReference>
<keyword evidence="2" id="KW-1185">Reference proteome</keyword>
<gene>
    <name evidence="1" type="ORF">GB881_01975</name>
</gene>